<evidence type="ECO:0000313" key="2">
    <source>
        <dbReference type="Proteomes" id="UP000004849"/>
    </source>
</evidence>
<dbReference type="Proteomes" id="UP000004849">
    <property type="component" value="Unassembled WGS sequence"/>
</dbReference>
<proteinExistence type="predicted"/>
<dbReference type="HOGENOM" id="CLU_3164564_0_0_10"/>
<gene>
    <name evidence="1" type="ORF">BACDOR_04375</name>
</gene>
<organism evidence="1 2">
    <name type="scientific">Phocaeicola dorei DSM 17855</name>
    <dbReference type="NCBI Taxonomy" id="483217"/>
    <lineage>
        <taxon>Bacteria</taxon>
        <taxon>Pseudomonadati</taxon>
        <taxon>Bacteroidota</taxon>
        <taxon>Bacteroidia</taxon>
        <taxon>Bacteroidales</taxon>
        <taxon>Bacteroidaceae</taxon>
        <taxon>Phocaeicola</taxon>
    </lineage>
</organism>
<sequence>MTYLQCKDKVCHLSVQSHDIGILDSQTSLFIAIINESRKGIYQNHYL</sequence>
<dbReference type="AlphaFoldDB" id="B6W478"/>
<dbReference type="EMBL" id="ABWZ01000078">
    <property type="protein sequence ID" value="EEB23168.1"/>
    <property type="molecule type" value="Genomic_DNA"/>
</dbReference>
<reference evidence="1 2" key="2">
    <citation type="submission" date="2008-10" db="EMBL/GenBank/DDBJ databases">
        <authorList>
            <person name="Fulton L."/>
            <person name="Clifton S."/>
            <person name="Fulton B."/>
            <person name="Xu J."/>
            <person name="Minx P."/>
            <person name="Pepin K.H."/>
            <person name="Johnson M."/>
            <person name="Thiruvilangam P."/>
            <person name="Bhonagiri V."/>
            <person name="Nash W.E."/>
            <person name="Mardis E.R."/>
            <person name="Wilson R.K."/>
        </authorList>
    </citation>
    <scope>NUCLEOTIDE SEQUENCE [LARGE SCALE GENOMIC DNA]</scope>
    <source>
        <strain evidence="1 2">DSM 17855</strain>
    </source>
</reference>
<protein>
    <submittedName>
        <fullName evidence="1">Uncharacterized protein</fullName>
    </submittedName>
</protein>
<reference evidence="1 2" key="1">
    <citation type="submission" date="2008-10" db="EMBL/GenBank/DDBJ databases">
        <title>Draft genome sequence of Bacteroides dorei (DSM 17855).</title>
        <authorList>
            <person name="Sudarsanam P."/>
            <person name="Ley R."/>
            <person name="Guruge J."/>
            <person name="Turnbaugh P.J."/>
            <person name="Mahowald M."/>
            <person name="Liep D."/>
            <person name="Gordon J."/>
        </authorList>
    </citation>
    <scope>NUCLEOTIDE SEQUENCE [LARGE SCALE GENOMIC DNA]</scope>
    <source>
        <strain evidence="1 2">DSM 17855</strain>
    </source>
</reference>
<evidence type="ECO:0000313" key="1">
    <source>
        <dbReference type="EMBL" id="EEB23168.1"/>
    </source>
</evidence>
<accession>B6W478</accession>
<name>B6W478_9BACT</name>